<gene>
    <name evidence="2" type="ORF">g.180</name>
</gene>
<organism evidence="2">
    <name type="scientific">Lygus hesperus</name>
    <name type="common">Western plant bug</name>
    <dbReference type="NCBI Taxonomy" id="30085"/>
    <lineage>
        <taxon>Eukaryota</taxon>
        <taxon>Metazoa</taxon>
        <taxon>Ecdysozoa</taxon>
        <taxon>Arthropoda</taxon>
        <taxon>Hexapoda</taxon>
        <taxon>Insecta</taxon>
        <taxon>Pterygota</taxon>
        <taxon>Neoptera</taxon>
        <taxon>Paraneoptera</taxon>
        <taxon>Hemiptera</taxon>
        <taxon>Heteroptera</taxon>
        <taxon>Panheteroptera</taxon>
        <taxon>Cimicomorpha</taxon>
        <taxon>Miridae</taxon>
        <taxon>Mirini</taxon>
        <taxon>Lygus</taxon>
    </lineage>
</organism>
<protein>
    <submittedName>
        <fullName evidence="2">Uncharacterized protein</fullName>
    </submittedName>
</protein>
<evidence type="ECO:0000313" key="2">
    <source>
        <dbReference type="EMBL" id="JAQ17297.1"/>
    </source>
</evidence>
<feature type="compositionally biased region" description="Low complexity" evidence="1">
    <location>
        <begin position="101"/>
        <end position="119"/>
    </location>
</feature>
<accession>A0A146MEM7</accession>
<proteinExistence type="predicted"/>
<name>A0A146MEM7_LYGHE</name>
<dbReference type="AlphaFoldDB" id="A0A146MEM7"/>
<feature type="region of interest" description="Disordered" evidence="1">
    <location>
        <begin position="77"/>
        <end position="147"/>
    </location>
</feature>
<evidence type="ECO:0000256" key="1">
    <source>
        <dbReference type="SAM" id="MobiDB-lite"/>
    </source>
</evidence>
<sequence length="147" mass="15897">MYQKCGTSTYPHTLRLLIEVTDTVDTTVSDSISCVPLSIETTPTPVTVSKEPTATIPLTDGTVQGTEHGTVIPVKKPSRLYDNDESGGIAPVGAHARIRCETTGSPVTTTTSETYATSKSETKEQEQEGETYIVPPPLETRQCNRLR</sequence>
<dbReference type="EMBL" id="GDHC01001332">
    <property type="protein sequence ID" value="JAQ17297.1"/>
    <property type="molecule type" value="Transcribed_RNA"/>
</dbReference>
<reference evidence="2" key="1">
    <citation type="journal article" date="2016" name="Gigascience">
        <title>De novo construction of an expanded transcriptome assembly for the western tarnished plant bug, Lygus hesperus.</title>
        <authorList>
            <person name="Tassone E.E."/>
            <person name="Geib S.M."/>
            <person name="Hall B."/>
            <person name="Fabrick J.A."/>
            <person name="Brent C.S."/>
            <person name="Hull J.J."/>
        </authorList>
    </citation>
    <scope>NUCLEOTIDE SEQUENCE</scope>
</reference>